<gene>
    <name evidence="4" type="primary">Nlrp1_1</name>
    <name evidence="4" type="ORF">GTO96_0017601</name>
</gene>
<dbReference type="SMART" id="SM00368">
    <property type="entry name" value="LRR_RI"/>
    <property type="match status" value="4"/>
</dbReference>
<organism evidence="4 5">
    <name type="scientific">Polypterus senegalus</name>
    <name type="common">Senegal bichir</name>
    <dbReference type="NCBI Taxonomy" id="55291"/>
    <lineage>
        <taxon>Eukaryota</taxon>
        <taxon>Metazoa</taxon>
        <taxon>Chordata</taxon>
        <taxon>Craniata</taxon>
        <taxon>Vertebrata</taxon>
        <taxon>Euteleostomi</taxon>
        <taxon>Actinopterygii</taxon>
        <taxon>Polypteriformes</taxon>
        <taxon>Polypteridae</taxon>
        <taxon>Polypterus</taxon>
    </lineage>
</organism>
<dbReference type="EMBL" id="JAATIS010007313">
    <property type="protein sequence ID" value="KAG2457962.1"/>
    <property type="molecule type" value="Genomic_DNA"/>
</dbReference>
<feature type="non-terminal residue" evidence="4">
    <location>
        <position position="142"/>
    </location>
</feature>
<dbReference type="Gene3D" id="3.80.10.10">
    <property type="entry name" value="Ribonuclease Inhibitor"/>
    <property type="match status" value="1"/>
</dbReference>
<feature type="non-terminal residue" evidence="4">
    <location>
        <position position="1"/>
    </location>
</feature>
<protein>
    <submittedName>
        <fullName evidence="4">NLRP1 protein</fullName>
    </submittedName>
</protein>
<dbReference type="InterPro" id="IPR001611">
    <property type="entry name" value="Leu-rich_rpt"/>
</dbReference>
<keyword evidence="1" id="KW-0433">Leucine-rich repeat</keyword>
<evidence type="ECO:0000256" key="1">
    <source>
        <dbReference type="ARBA" id="ARBA00022614"/>
    </source>
</evidence>
<name>A0A8X8BKS7_POLSE</name>
<comment type="caution">
    <text evidence="4">The sequence shown here is derived from an EMBL/GenBank/DDBJ whole genome shotgun (WGS) entry which is preliminary data.</text>
</comment>
<feature type="compositionally biased region" description="Polar residues" evidence="3">
    <location>
        <begin position="1"/>
        <end position="13"/>
    </location>
</feature>
<dbReference type="AlphaFoldDB" id="A0A8X8BKS7"/>
<dbReference type="InterPro" id="IPR051261">
    <property type="entry name" value="NLR"/>
</dbReference>
<dbReference type="Pfam" id="PF13516">
    <property type="entry name" value="LRR_6"/>
    <property type="match status" value="2"/>
</dbReference>
<keyword evidence="5" id="KW-1185">Reference proteome</keyword>
<evidence type="ECO:0000256" key="2">
    <source>
        <dbReference type="ARBA" id="ARBA00022737"/>
    </source>
</evidence>
<feature type="region of interest" description="Disordered" evidence="3">
    <location>
        <begin position="1"/>
        <end position="20"/>
    </location>
</feature>
<evidence type="ECO:0000313" key="5">
    <source>
        <dbReference type="Proteomes" id="UP000886611"/>
    </source>
</evidence>
<dbReference type="InterPro" id="IPR032675">
    <property type="entry name" value="LRR_dom_sf"/>
</dbReference>
<evidence type="ECO:0000313" key="4">
    <source>
        <dbReference type="EMBL" id="KAG2457962.1"/>
    </source>
</evidence>
<reference evidence="4 5" key="1">
    <citation type="journal article" date="2021" name="Cell">
        <title>Tracing the genetic footprints of vertebrate landing in non-teleost ray-finned fishes.</title>
        <authorList>
            <person name="Bi X."/>
            <person name="Wang K."/>
            <person name="Yang L."/>
            <person name="Pan H."/>
            <person name="Jiang H."/>
            <person name="Wei Q."/>
            <person name="Fang M."/>
            <person name="Yu H."/>
            <person name="Zhu C."/>
            <person name="Cai Y."/>
            <person name="He Y."/>
            <person name="Gan X."/>
            <person name="Zeng H."/>
            <person name="Yu D."/>
            <person name="Zhu Y."/>
            <person name="Jiang H."/>
            <person name="Qiu Q."/>
            <person name="Yang H."/>
            <person name="Zhang Y.E."/>
            <person name="Wang W."/>
            <person name="Zhu M."/>
            <person name="He S."/>
            <person name="Zhang G."/>
        </authorList>
    </citation>
    <scope>NUCLEOTIDE SEQUENCE [LARGE SCALE GENOMIC DNA]</scope>
    <source>
        <strain evidence="4">Bchr_013</strain>
    </source>
</reference>
<keyword evidence="2" id="KW-0677">Repeat</keyword>
<proteinExistence type="predicted"/>
<sequence length="142" mass="15660">MSSALSAPNSQLTDLRLSENKKMEDSGVEQLCEGLRSPNCKLETLGLDSCGLTSACCSALSSVLSSPNSRLTYLNLNRNNLGDSGARQLIEGLRSDNCKLEKLGLQYNGISGSVKRNLKLLQEELRRSGRHLTIYIREDQLW</sequence>
<dbReference type="PANTHER" id="PTHR24106">
    <property type="entry name" value="NACHT, LRR AND CARD DOMAINS-CONTAINING"/>
    <property type="match status" value="1"/>
</dbReference>
<evidence type="ECO:0000256" key="3">
    <source>
        <dbReference type="SAM" id="MobiDB-lite"/>
    </source>
</evidence>
<dbReference type="SUPFAM" id="SSF52047">
    <property type="entry name" value="RNI-like"/>
    <property type="match status" value="1"/>
</dbReference>
<accession>A0A8X8BKS7</accession>
<dbReference type="Proteomes" id="UP000886611">
    <property type="component" value="Unassembled WGS sequence"/>
</dbReference>